<keyword evidence="1" id="KW-0560">Oxidoreductase</keyword>
<comment type="caution">
    <text evidence="3">The sequence shown here is derived from an EMBL/GenBank/DDBJ whole genome shotgun (WGS) entry which is preliminary data.</text>
</comment>
<feature type="domain" description="Pyridoxamine 5'-phosphate oxidase N-terminal" evidence="2">
    <location>
        <begin position="9"/>
        <end position="121"/>
    </location>
</feature>
<keyword evidence="4" id="KW-1185">Reference proteome</keyword>
<dbReference type="EMBL" id="JARXVC010000003">
    <property type="protein sequence ID" value="MDH6280526.1"/>
    <property type="molecule type" value="Genomic_DNA"/>
</dbReference>
<protein>
    <submittedName>
        <fullName evidence="3">PPOX class probable F420-dependent enzyme</fullName>
    </submittedName>
</protein>
<dbReference type="NCBIfam" id="TIGR03668">
    <property type="entry name" value="Rv0121_F420"/>
    <property type="match status" value="1"/>
</dbReference>
<proteinExistence type="predicted"/>
<dbReference type="SUPFAM" id="SSF50475">
    <property type="entry name" value="FMN-binding split barrel"/>
    <property type="match status" value="1"/>
</dbReference>
<evidence type="ECO:0000256" key="1">
    <source>
        <dbReference type="ARBA" id="ARBA00023002"/>
    </source>
</evidence>
<dbReference type="Gene3D" id="2.30.110.10">
    <property type="entry name" value="Electron Transport, Fmn-binding Protein, Chain A"/>
    <property type="match status" value="1"/>
</dbReference>
<sequence length="136" mass="15252">MYARVPQRFADAPVARMATVSADGDPHLVPVVFVVVADTIYTAVDDKPKTTRRLKRLANIAATGRVSLLVDHYADDWTRLWWVRVDGAAQVISTEDDEGRRAVDALVAKYPQYRSMRPSGPVVAVRDLRWRSWSAS</sequence>
<evidence type="ECO:0000313" key="4">
    <source>
        <dbReference type="Proteomes" id="UP001160334"/>
    </source>
</evidence>
<dbReference type="PANTHER" id="PTHR35176:SF2">
    <property type="entry name" value="F420H(2)-DEPENDENT REDUCTASE RV1155"/>
    <property type="match status" value="1"/>
</dbReference>
<organism evidence="3 4">
    <name type="scientific">Prescottella agglutinans</name>
    <dbReference type="NCBI Taxonomy" id="1644129"/>
    <lineage>
        <taxon>Bacteria</taxon>
        <taxon>Bacillati</taxon>
        <taxon>Actinomycetota</taxon>
        <taxon>Actinomycetes</taxon>
        <taxon>Mycobacteriales</taxon>
        <taxon>Nocardiaceae</taxon>
        <taxon>Prescottella</taxon>
    </lineage>
</organism>
<dbReference type="Proteomes" id="UP001160334">
    <property type="component" value="Unassembled WGS sequence"/>
</dbReference>
<dbReference type="RefSeq" id="WP_280759850.1">
    <property type="nucleotide sequence ID" value="NZ_JARXVC010000003.1"/>
</dbReference>
<dbReference type="PANTHER" id="PTHR35176">
    <property type="entry name" value="HEME OXYGENASE HI_0854-RELATED"/>
    <property type="match status" value="1"/>
</dbReference>
<name>A0ABT6M885_9NOCA</name>
<dbReference type="InterPro" id="IPR012349">
    <property type="entry name" value="Split_barrel_FMN-bd"/>
</dbReference>
<dbReference type="Pfam" id="PF01243">
    <property type="entry name" value="PNPOx_N"/>
    <property type="match status" value="1"/>
</dbReference>
<dbReference type="InterPro" id="IPR011576">
    <property type="entry name" value="Pyridox_Oxase_N"/>
</dbReference>
<dbReference type="InterPro" id="IPR052019">
    <property type="entry name" value="F420H2_bilvrd_red/Heme_oxyg"/>
</dbReference>
<dbReference type="InterPro" id="IPR019967">
    <property type="entry name" value="F420-dep_enz_PPOX_Rv0121"/>
</dbReference>
<evidence type="ECO:0000313" key="3">
    <source>
        <dbReference type="EMBL" id="MDH6280526.1"/>
    </source>
</evidence>
<gene>
    <name evidence="3" type="ORF">M2280_001738</name>
</gene>
<reference evidence="3 4" key="1">
    <citation type="submission" date="2023-04" db="EMBL/GenBank/DDBJ databases">
        <title>Forest soil microbial communities from Buena Vista Peninsula, Colon Province, Panama.</title>
        <authorList>
            <person name="Bouskill N."/>
        </authorList>
    </citation>
    <scope>NUCLEOTIDE SEQUENCE [LARGE SCALE GENOMIC DNA]</scope>
    <source>
        <strain evidence="3 4">CFH S0262</strain>
    </source>
</reference>
<evidence type="ECO:0000259" key="2">
    <source>
        <dbReference type="Pfam" id="PF01243"/>
    </source>
</evidence>
<accession>A0ABT6M885</accession>